<comment type="subcellular location">
    <subcellularLocation>
        <location evidence="1">Secreted</location>
    </subcellularLocation>
</comment>
<accession>A0A7R8X944</accession>
<evidence type="ECO:0000256" key="6">
    <source>
        <dbReference type="ARBA" id="ARBA00023157"/>
    </source>
</evidence>
<keyword evidence="5" id="KW-0339">Growth factor</keyword>
<dbReference type="EMBL" id="LR899842">
    <property type="protein sequence ID" value="CAD7242848.1"/>
    <property type="molecule type" value="Genomic_DNA"/>
</dbReference>
<evidence type="ECO:0000256" key="7">
    <source>
        <dbReference type="ARBA" id="ARBA00023180"/>
    </source>
</evidence>
<dbReference type="AlphaFoldDB" id="A0A7R8X944"/>
<dbReference type="GO" id="GO:0005615">
    <property type="term" value="C:extracellular space"/>
    <property type="evidence" value="ECO:0007669"/>
    <property type="project" value="TreeGrafter"/>
</dbReference>
<protein>
    <recommendedName>
        <fullName evidence="9">TGF-beta propeptide domain-containing protein</fullName>
    </recommendedName>
</protein>
<keyword evidence="11" id="KW-1185">Reference proteome</keyword>
<evidence type="ECO:0000256" key="5">
    <source>
        <dbReference type="ARBA" id="ARBA00023030"/>
    </source>
</evidence>
<reference evidence="10" key="1">
    <citation type="submission" date="2020-11" db="EMBL/GenBank/DDBJ databases">
        <authorList>
            <person name="Tran Van P."/>
        </authorList>
    </citation>
    <scope>NUCLEOTIDE SEQUENCE</scope>
</reference>
<keyword evidence="6" id="KW-1015">Disulfide bond</keyword>
<proteinExistence type="inferred from homology"/>
<evidence type="ECO:0000256" key="8">
    <source>
        <dbReference type="SAM" id="SignalP"/>
    </source>
</evidence>
<dbReference type="EMBL" id="CAJPEV010000325">
    <property type="protein sequence ID" value="CAG0884009.1"/>
    <property type="molecule type" value="Genomic_DNA"/>
</dbReference>
<keyword evidence="7" id="KW-0325">Glycoprotein</keyword>
<evidence type="ECO:0000256" key="2">
    <source>
        <dbReference type="ARBA" id="ARBA00006656"/>
    </source>
</evidence>
<dbReference type="PANTHER" id="PTHR11848:SF310">
    <property type="entry name" value="PROTEIN 60A-RELATED"/>
    <property type="match status" value="1"/>
</dbReference>
<name>A0A7R8X944_9CRUS</name>
<dbReference type="Proteomes" id="UP000677054">
    <property type="component" value="Unassembled WGS sequence"/>
</dbReference>
<keyword evidence="4 8" id="KW-0732">Signal</keyword>
<dbReference type="GO" id="GO:0005125">
    <property type="term" value="F:cytokine activity"/>
    <property type="evidence" value="ECO:0007669"/>
    <property type="project" value="TreeGrafter"/>
</dbReference>
<feature type="chain" id="PRO_5036209074" description="TGF-beta propeptide domain-containing protein" evidence="8">
    <location>
        <begin position="28"/>
        <end position="323"/>
    </location>
</feature>
<dbReference type="OrthoDB" id="5987191at2759"/>
<dbReference type="GO" id="GO:0008083">
    <property type="term" value="F:growth factor activity"/>
    <property type="evidence" value="ECO:0007669"/>
    <property type="project" value="UniProtKB-KW"/>
</dbReference>
<dbReference type="PANTHER" id="PTHR11848">
    <property type="entry name" value="TGF-BETA FAMILY"/>
    <property type="match status" value="1"/>
</dbReference>
<evidence type="ECO:0000259" key="9">
    <source>
        <dbReference type="Pfam" id="PF00688"/>
    </source>
</evidence>
<evidence type="ECO:0000256" key="4">
    <source>
        <dbReference type="ARBA" id="ARBA00022729"/>
    </source>
</evidence>
<dbReference type="InterPro" id="IPR015615">
    <property type="entry name" value="TGF-beta-rel"/>
</dbReference>
<comment type="similarity">
    <text evidence="2">Belongs to the TGF-beta family.</text>
</comment>
<keyword evidence="3" id="KW-0964">Secreted</keyword>
<dbReference type="Gene3D" id="2.60.120.970">
    <property type="match status" value="1"/>
</dbReference>
<organism evidence="10">
    <name type="scientific">Darwinula stevensoni</name>
    <dbReference type="NCBI Taxonomy" id="69355"/>
    <lineage>
        <taxon>Eukaryota</taxon>
        <taxon>Metazoa</taxon>
        <taxon>Ecdysozoa</taxon>
        <taxon>Arthropoda</taxon>
        <taxon>Crustacea</taxon>
        <taxon>Oligostraca</taxon>
        <taxon>Ostracoda</taxon>
        <taxon>Podocopa</taxon>
        <taxon>Podocopida</taxon>
        <taxon>Darwinulocopina</taxon>
        <taxon>Darwinuloidea</taxon>
        <taxon>Darwinulidae</taxon>
        <taxon>Darwinula</taxon>
    </lineage>
</organism>
<evidence type="ECO:0000313" key="10">
    <source>
        <dbReference type="EMBL" id="CAD7242848.1"/>
    </source>
</evidence>
<dbReference type="InterPro" id="IPR001111">
    <property type="entry name" value="TGF-b_propeptide"/>
</dbReference>
<sequence length="323" mass="36945">MEHSAMPRVRILLIASLSLQLQGFVWCKGKSGIYYDNGIGQTVPDEDGEMEEIQEDILTVLGLHHKPHPDASVTHGVDASASRFLLDLYRNFQDEEDATGDAKVRTRRELNMSETDMEIIEGSDSIMTFVNHGHHLSHVRHEKERRLWFDVSGIPLDEELKRAELRIFKEPGCKGNPDDTQPYVLILYKLIQGKYAQEMRLEYVDSKNTTLKEEGWLTFNVTETVKTWSVFPSENLGFYLLISGPSREADIRPSHIGIVNGGDMRRESFLLAYLSSISGVQLHARRTRAAKKNKRKTRNKDRNDYDAWDPSAGFFEKAKGQLY</sequence>
<evidence type="ECO:0000256" key="3">
    <source>
        <dbReference type="ARBA" id="ARBA00022525"/>
    </source>
</evidence>
<feature type="signal peptide" evidence="8">
    <location>
        <begin position="1"/>
        <end position="27"/>
    </location>
</feature>
<evidence type="ECO:0000313" key="11">
    <source>
        <dbReference type="Proteomes" id="UP000677054"/>
    </source>
</evidence>
<evidence type="ECO:0000256" key="1">
    <source>
        <dbReference type="ARBA" id="ARBA00004613"/>
    </source>
</evidence>
<dbReference type="Pfam" id="PF00688">
    <property type="entry name" value="TGFb_propeptide"/>
    <property type="match status" value="1"/>
</dbReference>
<feature type="domain" description="TGF-beta propeptide" evidence="9">
    <location>
        <begin position="39"/>
        <end position="273"/>
    </location>
</feature>
<gene>
    <name evidence="10" type="ORF">DSTB1V02_LOCUS2792</name>
</gene>